<dbReference type="GO" id="GO:0042148">
    <property type="term" value="P:DNA strand invasion"/>
    <property type="evidence" value="ECO:0007669"/>
    <property type="project" value="TreeGrafter"/>
</dbReference>
<dbReference type="PANTHER" id="PTHR46644:SF2">
    <property type="entry name" value="DNA REPAIR PROTEIN XRCC2"/>
    <property type="match status" value="1"/>
</dbReference>
<dbReference type="Proteomes" id="UP001365542">
    <property type="component" value="Unassembled WGS sequence"/>
</dbReference>
<gene>
    <name evidence="2" type="ORF">TWF694_000798</name>
</gene>
<reference evidence="2 3" key="1">
    <citation type="submission" date="2019-10" db="EMBL/GenBank/DDBJ databases">
        <authorList>
            <person name="Palmer J.M."/>
        </authorList>
    </citation>
    <scope>NUCLEOTIDE SEQUENCE [LARGE SCALE GENOMIC DNA]</scope>
    <source>
        <strain evidence="2 3">TWF694</strain>
    </source>
</reference>
<dbReference type="GO" id="GO:0005657">
    <property type="term" value="C:replication fork"/>
    <property type="evidence" value="ECO:0007669"/>
    <property type="project" value="InterPro"/>
</dbReference>
<sequence length="464" mass="51219">MESGGGGVNETSGEGVKVGSGGRLSRQLLMEVEKHSETLSELLADVRLTVQHHNTRSHGPFHVPSIDNLLRPHLQDHLYNQSLGQSDPSAITGSYDIPSENADALPKDKPVIIEISSDRPCVGKTQLLYHLACVTLLPESWNGINLDGKDGAVVFIDCDGRFDILRLMEMICHYLQSRLSLAIQYCESQLNSRDTEMQNPQVEDQDNDDIEEYLQLLTSIDSTHIVELTEYALTNLHVYQPTSPSELLEIISSLPGYLTSSQDHSSHDQALSLLLIDGISAFYWLERSTPSNPATLNQAFSDDLPTEPPKPQLSLQSRYEKVTSDLITISTRFGANIVITNIHIPTANHSNNHNGGGGGVNPAPPSYPRHLPACYTYSPRFLSARIILSLDIVAPFHADIELKNAWKERGMRMEVVGKAGVSAWVEGAGVRKGESRRDKAEGGWFWFRIGEEGVRFGAEDEEGV</sequence>
<evidence type="ECO:0000313" key="2">
    <source>
        <dbReference type="EMBL" id="KAK6544087.1"/>
    </source>
</evidence>
<dbReference type="InterPro" id="IPR030547">
    <property type="entry name" value="XRCC2"/>
</dbReference>
<dbReference type="AlphaFoldDB" id="A0AAV9XT27"/>
<evidence type="ECO:0000256" key="1">
    <source>
        <dbReference type="SAM" id="MobiDB-lite"/>
    </source>
</evidence>
<feature type="region of interest" description="Disordered" evidence="1">
    <location>
        <begin position="1"/>
        <end position="21"/>
    </location>
</feature>
<proteinExistence type="predicted"/>
<dbReference type="PANTHER" id="PTHR46644">
    <property type="entry name" value="DNA REPAIR PROTEIN XRCC2"/>
    <property type="match status" value="1"/>
</dbReference>
<accession>A0AAV9XT27</accession>
<dbReference type="GO" id="GO:0000724">
    <property type="term" value="P:double-strand break repair via homologous recombination"/>
    <property type="evidence" value="ECO:0007669"/>
    <property type="project" value="InterPro"/>
</dbReference>
<dbReference type="Gene3D" id="3.40.50.300">
    <property type="entry name" value="P-loop containing nucleotide triphosphate hydrolases"/>
    <property type="match status" value="1"/>
</dbReference>
<organism evidence="2 3">
    <name type="scientific">Orbilia ellipsospora</name>
    <dbReference type="NCBI Taxonomy" id="2528407"/>
    <lineage>
        <taxon>Eukaryota</taxon>
        <taxon>Fungi</taxon>
        <taxon>Dikarya</taxon>
        <taxon>Ascomycota</taxon>
        <taxon>Pezizomycotina</taxon>
        <taxon>Orbiliomycetes</taxon>
        <taxon>Orbiliales</taxon>
        <taxon>Orbiliaceae</taxon>
        <taxon>Orbilia</taxon>
    </lineage>
</organism>
<keyword evidence="3" id="KW-1185">Reference proteome</keyword>
<name>A0AAV9XT27_9PEZI</name>
<dbReference type="InterPro" id="IPR027417">
    <property type="entry name" value="P-loop_NTPase"/>
</dbReference>
<dbReference type="GO" id="GO:0000400">
    <property type="term" value="F:four-way junction DNA binding"/>
    <property type="evidence" value="ECO:0007669"/>
    <property type="project" value="TreeGrafter"/>
</dbReference>
<comment type="caution">
    <text evidence="2">The sequence shown here is derived from an EMBL/GenBank/DDBJ whole genome shotgun (WGS) entry which is preliminary data.</text>
</comment>
<evidence type="ECO:0008006" key="4">
    <source>
        <dbReference type="Google" id="ProtNLM"/>
    </source>
</evidence>
<protein>
    <recommendedName>
        <fullName evidence="4">DNA recombination and repair protein Rad51-like C-terminal domain-containing protein</fullName>
    </recommendedName>
</protein>
<dbReference type="GO" id="GO:0005815">
    <property type="term" value="C:microtubule organizing center"/>
    <property type="evidence" value="ECO:0007669"/>
    <property type="project" value="TreeGrafter"/>
</dbReference>
<dbReference type="SUPFAM" id="SSF52540">
    <property type="entry name" value="P-loop containing nucleoside triphosphate hydrolases"/>
    <property type="match status" value="1"/>
</dbReference>
<evidence type="ECO:0000313" key="3">
    <source>
        <dbReference type="Proteomes" id="UP001365542"/>
    </source>
</evidence>
<dbReference type="EMBL" id="JAVHJO010000001">
    <property type="protein sequence ID" value="KAK6544087.1"/>
    <property type="molecule type" value="Genomic_DNA"/>
</dbReference>
<dbReference type="GO" id="GO:0033063">
    <property type="term" value="C:Rad51B-Rad51C-Rad51D-XRCC2 complex"/>
    <property type="evidence" value="ECO:0007669"/>
    <property type="project" value="InterPro"/>
</dbReference>